<organism evidence="2 3">
    <name type="scientific">Riccia sorocarpa</name>
    <dbReference type="NCBI Taxonomy" id="122646"/>
    <lineage>
        <taxon>Eukaryota</taxon>
        <taxon>Viridiplantae</taxon>
        <taxon>Streptophyta</taxon>
        <taxon>Embryophyta</taxon>
        <taxon>Marchantiophyta</taxon>
        <taxon>Marchantiopsida</taxon>
        <taxon>Marchantiidae</taxon>
        <taxon>Marchantiales</taxon>
        <taxon>Ricciaceae</taxon>
        <taxon>Riccia</taxon>
    </lineage>
</organism>
<evidence type="ECO:0000313" key="3">
    <source>
        <dbReference type="Proteomes" id="UP001633002"/>
    </source>
</evidence>
<evidence type="ECO:0000256" key="1">
    <source>
        <dbReference type="SAM" id="MobiDB-lite"/>
    </source>
</evidence>
<keyword evidence="3" id="KW-1185">Reference proteome</keyword>
<feature type="region of interest" description="Disordered" evidence="1">
    <location>
        <begin position="21"/>
        <end position="47"/>
    </location>
</feature>
<accession>A0ABD3HNE0</accession>
<dbReference type="EMBL" id="JBJQOH010000003">
    <property type="protein sequence ID" value="KAL3693123.1"/>
    <property type="molecule type" value="Genomic_DNA"/>
</dbReference>
<dbReference type="AlphaFoldDB" id="A0ABD3HNE0"/>
<gene>
    <name evidence="2" type="ORF">R1sor_006774</name>
</gene>
<reference evidence="2 3" key="1">
    <citation type="submission" date="2024-09" db="EMBL/GenBank/DDBJ databases">
        <title>Chromosome-scale assembly of Riccia sorocarpa.</title>
        <authorList>
            <person name="Paukszto L."/>
        </authorList>
    </citation>
    <scope>NUCLEOTIDE SEQUENCE [LARGE SCALE GENOMIC DNA]</scope>
    <source>
        <strain evidence="2">LP-2024</strain>
        <tissue evidence="2">Aerial parts of the thallus</tissue>
    </source>
</reference>
<name>A0ABD3HNE0_9MARC</name>
<dbReference type="Proteomes" id="UP001633002">
    <property type="component" value="Unassembled WGS sequence"/>
</dbReference>
<sequence length="231" mass="25232">MDTRHEADPLSEEAIQQAAAHITVSRDRPSLQRPTSPVDLTSGHAVSLSRRHLTHSPLRTHIPIKLGVAEVAQPIRYLSLGDPCPHCGYPPHEDLVCPPPPVYPTPPDDDDAPAVDSQVQGDPTEDLSVHRPPQLAAVPDLSRCSPPLRRAYVHRQGVTPARSAPTRTDYAITHGFPTGAPRYPPLDLNQDPQLQLPAPMEVEVEADSIGDQLSDTEVMQQLGDQEITQQE</sequence>
<proteinExistence type="predicted"/>
<evidence type="ECO:0000313" key="2">
    <source>
        <dbReference type="EMBL" id="KAL3693123.1"/>
    </source>
</evidence>
<feature type="region of interest" description="Disordered" evidence="1">
    <location>
        <begin position="98"/>
        <end position="130"/>
    </location>
</feature>
<comment type="caution">
    <text evidence="2">The sequence shown here is derived from an EMBL/GenBank/DDBJ whole genome shotgun (WGS) entry which is preliminary data.</text>
</comment>
<protein>
    <submittedName>
        <fullName evidence="2">Uncharacterized protein</fullName>
    </submittedName>
</protein>